<dbReference type="EMBL" id="JAGKQH010000013">
    <property type="protein sequence ID" value="KAG6583989.1"/>
    <property type="molecule type" value="Genomic_DNA"/>
</dbReference>
<accession>A0AAV6MP22</accession>
<reference evidence="1 2" key="1">
    <citation type="journal article" date="2021" name="Hortic Res">
        <title>The domestication of Cucurbita argyrosperma as revealed by the genome of its wild relative.</title>
        <authorList>
            <person name="Barrera-Redondo J."/>
            <person name="Sanchez-de la Vega G."/>
            <person name="Aguirre-Liguori J.A."/>
            <person name="Castellanos-Morales G."/>
            <person name="Gutierrez-Guerrero Y.T."/>
            <person name="Aguirre-Dugua X."/>
            <person name="Aguirre-Planter E."/>
            <person name="Tenaillon M.I."/>
            <person name="Lira-Saade R."/>
            <person name="Eguiarte L.E."/>
        </authorList>
    </citation>
    <scope>NUCLEOTIDE SEQUENCE [LARGE SCALE GENOMIC DNA]</scope>
    <source>
        <strain evidence="1">JBR-2021</strain>
    </source>
</reference>
<feature type="non-terminal residue" evidence="1">
    <location>
        <position position="1"/>
    </location>
</feature>
<sequence>MKSIMGIGKQPNMASAVVEFEGKFRQVLCFWASRQAQFVVIRPRDPVVHPPIKFTVNALLSSAIEMKLLFLLHMAAPAHSSSSHDRRHLGSLSCRLCHASSDTPGFVRERIDDEDEVFSFQTL</sequence>
<keyword evidence="2" id="KW-1185">Reference proteome</keyword>
<gene>
    <name evidence="1" type="ORF">SDJN03_19921</name>
</gene>
<protein>
    <submittedName>
        <fullName evidence="1">Uncharacterized protein</fullName>
    </submittedName>
</protein>
<evidence type="ECO:0000313" key="2">
    <source>
        <dbReference type="Proteomes" id="UP000685013"/>
    </source>
</evidence>
<organism evidence="1 2">
    <name type="scientific">Cucurbita argyrosperma subsp. sororia</name>
    <dbReference type="NCBI Taxonomy" id="37648"/>
    <lineage>
        <taxon>Eukaryota</taxon>
        <taxon>Viridiplantae</taxon>
        <taxon>Streptophyta</taxon>
        <taxon>Embryophyta</taxon>
        <taxon>Tracheophyta</taxon>
        <taxon>Spermatophyta</taxon>
        <taxon>Magnoliopsida</taxon>
        <taxon>eudicotyledons</taxon>
        <taxon>Gunneridae</taxon>
        <taxon>Pentapetalae</taxon>
        <taxon>rosids</taxon>
        <taxon>fabids</taxon>
        <taxon>Cucurbitales</taxon>
        <taxon>Cucurbitaceae</taxon>
        <taxon>Cucurbiteae</taxon>
        <taxon>Cucurbita</taxon>
    </lineage>
</organism>
<evidence type="ECO:0000313" key="1">
    <source>
        <dbReference type="EMBL" id="KAG6583989.1"/>
    </source>
</evidence>
<comment type="caution">
    <text evidence="1">The sequence shown here is derived from an EMBL/GenBank/DDBJ whole genome shotgun (WGS) entry which is preliminary data.</text>
</comment>
<dbReference type="Proteomes" id="UP000685013">
    <property type="component" value="Chromosome 13"/>
</dbReference>
<name>A0AAV6MP22_9ROSI</name>
<dbReference type="AlphaFoldDB" id="A0AAV6MP22"/>
<proteinExistence type="predicted"/>